<reference evidence="3" key="1">
    <citation type="journal article" date="2021" name="Microbiol. Resour. Announc.">
        <title>LGAAP: Leishmaniinae Genome Assembly and Annotation Pipeline.</title>
        <authorList>
            <person name="Almutairi H."/>
            <person name="Urbaniak M.D."/>
            <person name="Bates M.D."/>
            <person name="Jariyapan N."/>
            <person name="Kwakye-Nuako G."/>
            <person name="Thomaz-Soccol V."/>
            <person name="Al-Salem W.S."/>
            <person name="Dillon R.J."/>
            <person name="Bates P.A."/>
            <person name="Gatherer D."/>
        </authorList>
    </citation>
    <scope>NUCLEOTIDE SEQUENCE [LARGE SCALE GENOMIC DNA]</scope>
</reference>
<evidence type="ECO:0000256" key="1">
    <source>
        <dbReference type="SAM" id="MobiDB-lite"/>
    </source>
</evidence>
<comment type="caution">
    <text evidence="2">The sequence shown here is derived from an EMBL/GenBank/DDBJ whole genome shotgun (WGS) entry which is preliminary data.</text>
</comment>
<dbReference type="OrthoDB" id="267700at2759"/>
<feature type="compositionally biased region" description="Basic and acidic residues" evidence="1">
    <location>
        <begin position="1"/>
        <end position="20"/>
    </location>
</feature>
<dbReference type="Proteomes" id="UP000673552">
    <property type="component" value="Unassembled WGS sequence"/>
</dbReference>
<sequence>MSCAEAEHTDKAAAAHEESSLKTGVVSPKGVPGAASQPWSLTPAERRGLMMVVAVALLQEVHCSVFRGAVVGAVSAALVYSQLSRVRARP</sequence>
<protein>
    <submittedName>
        <fullName evidence="2">Uncharacterized protein</fullName>
    </submittedName>
</protein>
<dbReference type="KEGG" id="lmat:92515211"/>
<reference evidence="3" key="2">
    <citation type="journal article" date="2021" name="Sci. Data">
        <title>Chromosome-scale genome sequencing, assembly and annotation of six genomes from subfamily Leishmaniinae.</title>
        <authorList>
            <person name="Almutairi H."/>
            <person name="Urbaniak M.D."/>
            <person name="Bates M.D."/>
            <person name="Jariyapan N."/>
            <person name="Kwakye-Nuako G."/>
            <person name="Thomaz Soccol V."/>
            <person name="Al-Salem W.S."/>
            <person name="Dillon R.J."/>
            <person name="Bates P.A."/>
            <person name="Gatherer D."/>
        </authorList>
    </citation>
    <scope>NUCLEOTIDE SEQUENCE [LARGE SCALE GENOMIC DNA]</scope>
</reference>
<feature type="region of interest" description="Disordered" evidence="1">
    <location>
        <begin position="1"/>
        <end position="39"/>
    </location>
</feature>
<gene>
    <name evidence="2" type="ORF">LSCM1_05226</name>
</gene>
<proteinExistence type="predicted"/>
<keyword evidence="3" id="KW-1185">Reference proteome</keyword>
<evidence type="ECO:0000313" key="2">
    <source>
        <dbReference type="EMBL" id="KAG5476894.1"/>
    </source>
</evidence>
<evidence type="ECO:0000313" key="3">
    <source>
        <dbReference type="Proteomes" id="UP000673552"/>
    </source>
</evidence>
<accession>A0A836GN60</accession>
<dbReference type="RefSeq" id="XP_067178064.1">
    <property type="nucleotide sequence ID" value="XM_067322699.1"/>
</dbReference>
<dbReference type="AlphaFoldDB" id="A0A836GN60"/>
<dbReference type="GeneID" id="92515211"/>
<dbReference type="EMBL" id="JAFEUZ010000025">
    <property type="protein sequence ID" value="KAG5476894.1"/>
    <property type="molecule type" value="Genomic_DNA"/>
</dbReference>
<name>A0A836GN60_9TRYP</name>
<organism evidence="2 3">
    <name type="scientific">Leishmania martiniquensis</name>
    <dbReference type="NCBI Taxonomy" id="1580590"/>
    <lineage>
        <taxon>Eukaryota</taxon>
        <taxon>Discoba</taxon>
        <taxon>Euglenozoa</taxon>
        <taxon>Kinetoplastea</taxon>
        <taxon>Metakinetoplastina</taxon>
        <taxon>Trypanosomatida</taxon>
        <taxon>Trypanosomatidae</taxon>
        <taxon>Leishmaniinae</taxon>
        <taxon>Leishmania</taxon>
    </lineage>
</organism>